<dbReference type="AlphaFoldDB" id="A0A5C0SCQ2"/>
<accession>A0A5C0SCQ2</accession>
<dbReference type="Pfam" id="PF10934">
    <property type="entry name" value="Sheath_initiator"/>
    <property type="match status" value="1"/>
</dbReference>
<gene>
    <name evidence="1" type="ORF">FQB35_04610</name>
</gene>
<keyword evidence="2" id="KW-1185">Reference proteome</keyword>
<dbReference type="KEGG" id="crs:FQB35_04610"/>
<organism evidence="1 2">
    <name type="scientific">Crassaminicella thermophila</name>
    <dbReference type="NCBI Taxonomy" id="2599308"/>
    <lineage>
        <taxon>Bacteria</taxon>
        <taxon>Bacillati</taxon>
        <taxon>Bacillota</taxon>
        <taxon>Clostridia</taxon>
        <taxon>Eubacteriales</taxon>
        <taxon>Clostridiaceae</taxon>
        <taxon>Crassaminicella</taxon>
    </lineage>
</organism>
<dbReference type="Proteomes" id="UP000324646">
    <property type="component" value="Chromosome"/>
</dbReference>
<sequence>MLPEIANLEFNTQQIEEVPSQGTSFLFDFKIGDFILKNGRLVKVSDIEALKIWIEKCLRTEKFKFKVYEKENKDLEYGVTIEDLIVGHDYPQSFIESELKREISIGLLKNPMIASLSEWKIEKKNPIVNVSFRVNLKTGETFTQEVNF</sequence>
<dbReference type="InterPro" id="IPR020288">
    <property type="entry name" value="Sheath_initiator"/>
</dbReference>
<name>A0A5C0SCQ2_CRATE</name>
<dbReference type="OrthoDB" id="89089at2"/>
<evidence type="ECO:0000313" key="2">
    <source>
        <dbReference type="Proteomes" id="UP000324646"/>
    </source>
</evidence>
<protein>
    <submittedName>
        <fullName evidence="1">DUF2634 domain-containing protein</fullName>
    </submittedName>
</protein>
<proteinExistence type="predicted"/>
<dbReference type="RefSeq" id="WP_148808857.1">
    <property type="nucleotide sequence ID" value="NZ_CP042243.1"/>
</dbReference>
<reference evidence="1 2" key="1">
    <citation type="submission" date="2019-07" db="EMBL/GenBank/DDBJ databases">
        <title>Complete genome of Crassaminicella thermophila SY095.</title>
        <authorList>
            <person name="Li X."/>
        </authorList>
    </citation>
    <scope>NUCLEOTIDE SEQUENCE [LARGE SCALE GENOMIC DNA]</scope>
    <source>
        <strain evidence="1 2">SY095</strain>
    </source>
</reference>
<dbReference type="EMBL" id="CP042243">
    <property type="protein sequence ID" value="QEK11702.1"/>
    <property type="molecule type" value="Genomic_DNA"/>
</dbReference>
<evidence type="ECO:0000313" key="1">
    <source>
        <dbReference type="EMBL" id="QEK11702.1"/>
    </source>
</evidence>